<feature type="domain" description="Rhamnogalacturonase A/B/Epimerase-like pectate lyase" evidence="2">
    <location>
        <begin position="497"/>
        <end position="559"/>
    </location>
</feature>
<dbReference type="Proteomes" id="UP000698800">
    <property type="component" value="Unassembled WGS sequence"/>
</dbReference>
<feature type="domain" description="Rhamnogalacturonase A/B/Epimerase-like pectate lyase" evidence="2">
    <location>
        <begin position="148"/>
        <end position="370"/>
    </location>
</feature>
<comment type="caution">
    <text evidence="3">The sequence shown here is derived from an EMBL/GenBank/DDBJ whole genome shotgun (WGS) entry which is preliminary data.</text>
</comment>
<protein>
    <recommendedName>
        <fullName evidence="2">Rhamnogalacturonase A/B/Epimerase-like pectate lyase domain-containing protein</fullName>
    </recommendedName>
</protein>
<accession>A0A9P8I9Y2</accession>
<dbReference type="SUPFAM" id="SSF51126">
    <property type="entry name" value="Pectin lyase-like"/>
    <property type="match status" value="2"/>
</dbReference>
<proteinExistence type="predicted"/>
<dbReference type="Gene3D" id="2.160.20.10">
    <property type="entry name" value="Single-stranded right-handed beta-helix, Pectin lyase-like"/>
    <property type="match status" value="2"/>
</dbReference>
<dbReference type="InterPro" id="IPR024535">
    <property type="entry name" value="RHGA/B-epi-like_pectate_lyase"/>
</dbReference>
<evidence type="ECO:0000313" key="4">
    <source>
        <dbReference type="Proteomes" id="UP000698800"/>
    </source>
</evidence>
<dbReference type="PANTHER" id="PTHR33928:SF2">
    <property type="entry name" value="PECTATE LYASE SUPERFAMILY PROTEIN DOMAIN-CONTAINING PROTEIN-RELATED"/>
    <property type="match status" value="1"/>
</dbReference>
<keyword evidence="4" id="KW-1185">Reference proteome</keyword>
<dbReference type="PANTHER" id="PTHR33928">
    <property type="entry name" value="POLYGALACTURONASE QRT3"/>
    <property type="match status" value="1"/>
</dbReference>
<dbReference type="InterPro" id="IPR012334">
    <property type="entry name" value="Pectin_lyas_fold"/>
</dbReference>
<evidence type="ECO:0000256" key="1">
    <source>
        <dbReference type="SAM" id="Phobius"/>
    </source>
</evidence>
<sequence>MASLATSFCRAPSHLHHHEAIPDDPERQGSIPDIPANNMVVVMEENVSIGLQGQAREASNCIFKTRGGFKNTGPSSAQAFLYYLIMATSSIIVLFVALRVLLITYGTLPAGAVPTYTSNTQGSNFWMSSIKRQGTAAFNPNPSSYRVFRNVKEFGAKGDGVTDDTVAINTAISQGGRCGRGCDSSTVSPALVYFPAGTYLVSAPIIQYYYTQFVGDAISIPTIKAAASFQGIAVIDADPYDETGHNWYTNQNNFFRQVRNFVIDLTAMPATVGTGIHWQVAQATSLQNIRFEMVKGTESKQQGIFMDNGSGGFLTDLTFNGGRYGAFFGNQQFTTRNLVFNNVQTAIFMNWNWAWTFKSLSINNCGVGIDMANGGSNQQAVGSVLVLDSKISGTPIGISTAFNGGSQPNTGGTLIIDNVDFTGSVTAVADPSGRSILAGNTRIASWGQGRQYISGAGGSRFQGPLTPPSKPASLLNAGGLIYERSRPQYQDVADSRFISVKSHGARGDGVTDDTAAIQTAINTAQVDEIVYFDSGAYVVSQTVKIPKNIRITGEIWPLILASGPAFQDENNPTPVFQIGVSGDEGAVEISDLIFQTVGPQPGAVLVEWNVRDPQGQQGASGMWDVHFRIGGSAGTKLQSAECAKNPSVIAPAAPGCRAAFLLLHVTQQASIYLENNWFWVADHELDLADHSQINIFNGRGVLIESAQGPVWMYGTSSEHSQLYNYQIVNSENVFMGLIQTETPYYQSNPNALTPFTPNPVWHDPTFASCQNQVSCPKSWGLRIVDSKSVFVYGAGLYSFFENYGQDCLNTESCQDNMLSIEGSSSSLHLYGLSTKASTSMVTVNGNPVVQQIDNRDGFCSTVALFEQ</sequence>
<evidence type="ECO:0000313" key="3">
    <source>
        <dbReference type="EMBL" id="KAH0547838.1"/>
    </source>
</evidence>
<name>A0A9P8I9Y2_9PEZI</name>
<keyword evidence="1" id="KW-0812">Transmembrane</keyword>
<dbReference type="FunFam" id="2.160.20.10:FF:000026">
    <property type="entry name" value="Exo-beta-1,3-glucanase Exg0"/>
    <property type="match status" value="1"/>
</dbReference>
<dbReference type="EMBL" id="JAGHQL010000001">
    <property type="protein sequence ID" value="KAH0547838.1"/>
    <property type="molecule type" value="Genomic_DNA"/>
</dbReference>
<keyword evidence="1" id="KW-1133">Transmembrane helix</keyword>
<dbReference type="Pfam" id="PF12708">
    <property type="entry name" value="Pect-lyase_RHGA_epim"/>
    <property type="match status" value="2"/>
</dbReference>
<dbReference type="InterPro" id="IPR039279">
    <property type="entry name" value="QRT3-like"/>
</dbReference>
<organism evidence="3 4">
    <name type="scientific">Glutinoglossum americanum</name>
    <dbReference type="NCBI Taxonomy" id="1670608"/>
    <lineage>
        <taxon>Eukaryota</taxon>
        <taxon>Fungi</taxon>
        <taxon>Dikarya</taxon>
        <taxon>Ascomycota</taxon>
        <taxon>Pezizomycotina</taxon>
        <taxon>Geoglossomycetes</taxon>
        <taxon>Geoglossales</taxon>
        <taxon>Geoglossaceae</taxon>
        <taxon>Glutinoglossum</taxon>
    </lineage>
</organism>
<feature type="transmembrane region" description="Helical" evidence="1">
    <location>
        <begin position="80"/>
        <end position="102"/>
    </location>
</feature>
<dbReference type="AlphaFoldDB" id="A0A9P8I9Y2"/>
<dbReference type="FunFam" id="2.160.20.10:FF:000023">
    <property type="entry name" value="Exo-beta-1,3-glucanase Exg0"/>
    <property type="match status" value="1"/>
</dbReference>
<dbReference type="CDD" id="cd23668">
    <property type="entry name" value="GH55_beta13glucanase-like"/>
    <property type="match status" value="1"/>
</dbReference>
<dbReference type="InterPro" id="IPR011050">
    <property type="entry name" value="Pectin_lyase_fold/virulence"/>
</dbReference>
<keyword evidence="1" id="KW-0472">Membrane</keyword>
<reference evidence="3" key="1">
    <citation type="submission" date="2021-03" db="EMBL/GenBank/DDBJ databases">
        <title>Comparative genomics and phylogenomic investigation of the class Geoglossomycetes provide insights into ecological specialization and systematics.</title>
        <authorList>
            <person name="Melie T."/>
            <person name="Pirro S."/>
            <person name="Miller A.N."/>
            <person name="Quandt A."/>
        </authorList>
    </citation>
    <scope>NUCLEOTIDE SEQUENCE</scope>
    <source>
        <strain evidence="3">GBOQ0MN5Z8</strain>
    </source>
</reference>
<dbReference type="GO" id="GO:0004650">
    <property type="term" value="F:polygalacturonase activity"/>
    <property type="evidence" value="ECO:0007669"/>
    <property type="project" value="InterPro"/>
</dbReference>
<evidence type="ECO:0000259" key="2">
    <source>
        <dbReference type="Pfam" id="PF12708"/>
    </source>
</evidence>
<dbReference type="OrthoDB" id="1046782at2759"/>
<gene>
    <name evidence="3" type="ORF">FGG08_000095</name>
</gene>